<accession>A0AA96X074</accession>
<feature type="compositionally biased region" description="Polar residues" evidence="1">
    <location>
        <begin position="60"/>
        <end position="73"/>
    </location>
</feature>
<dbReference type="InterPro" id="IPR018739">
    <property type="entry name" value="DUF2281"/>
</dbReference>
<gene>
    <name evidence="3" type="ORF">Q2T42_15065</name>
</gene>
<evidence type="ECO:0000256" key="1">
    <source>
        <dbReference type="SAM" id="MobiDB-lite"/>
    </source>
</evidence>
<reference evidence="3" key="2">
    <citation type="submission" date="2023-07" db="EMBL/GenBank/DDBJ databases">
        <authorList>
            <person name="Bai X.-H."/>
            <person name="Wang H.-H."/>
            <person name="Wang J."/>
            <person name="Ma M.-Y."/>
            <person name="Hu H.-H."/>
            <person name="Song Z.-L."/>
            <person name="Ma H.-G."/>
            <person name="Fan Y."/>
            <person name="Du C.-Y."/>
            <person name="Xu J.-C."/>
        </authorList>
    </citation>
    <scope>NUCLEOTIDE SEQUENCE</scope>
    <source>
        <strain evidence="3">CZ1</strain>
    </source>
</reference>
<sequence length="73" mass="7909">MTIEQAVLEQLRTLPPEAQQEALDFVEFLASRQPKATHSATLLEAASDLIGAIPDLPPDLSTNPSYLQSFGQS</sequence>
<dbReference type="AlphaFoldDB" id="A0AA96X074"/>
<feature type="domain" description="DUF2281" evidence="2">
    <location>
        <begin position="7"/>
        <end position="39"/>
    </location>
</feature>
<name>A0AA96X074_LEPBY</name>
<organism evidence="3">
    <name type="scientific">Leptolyngbya boryana CZ1</name>
    <dbReference type="NCBI Taxonomy" id="3060204"/>
    <lineage>
        <taxon>Bacteria</taxon>
        <taxon>Bacillati</taxon>
        <taxon>Cyanobacteriota</taxon>
        <taxon>Cyanophyceae</taxon>
        <taxon>Leptolyngbyales</taxon>
        <taxon>Leptolyngbyaceae</taxon>
        <taxon>Leptolyngbya group</taxon>
        <taxon>Leptolyngbya</taxon>
    </lineage>
</organism>
<evidence type="ECO:0000259" key="2">
    <source>
        <dbReference type="Pfam" id="PF10047"/>
    </source>
</evidence>
<evidence type="ECO:0000313" key="3">
    <source>
        <dbReference type="EMBL" id="WNZ49141.1"/>
    </source>
</evidence>
<protein>
    <submittedName>
        <fullName evidence="3">DUF2281 domain-containing protein</fullName>
    </submittedName>
</protein>
<feature type="region of interest" description="Disordered" evidence="1">
    <location>
        <begin position="54"/>
        <end position="73"/>
    </location>
</feature>
<dbReference type="EMBL" id="CP130144">
    <property type="protein sequence ID" value="WNZ49141.1"/>
    <property type="molecule type" value="Genomic_DNA"/>
</dbReference>
<dbReference type="Pfam" id="PF10047">
    <property type="entry name" value="DUF2281"/>
    <property type="match status" value="1"/>
</dbReference>
<dbReference type="RefSeq" id="WP_316429068.1">
    <property type="nucleotide sequence ID" value="NZ_CP130144.1"/>
</dbReference>
<reference evidence="3" key="1">
    <citation type="journal article" date="2023" name="Plants (Basel)">
        <title>Genomic Analysis of Leptolyngbya boryana CZ1 Reveals Efficient Carbon Fixation Modules.</title>
        <authorList>
            <person name="Bai X."/>
            <person name="Wang H."/>
            <person name="Cheng W."/>
            <person name="Wang J."/>
            <person name="Ma M."/>
            <person name="Hu H."/>
            <person name="Song Z."/>
            <person name="Ma H."/>
            <person name="Fan Y."/>
            <person name="Du C."/>
            <person name="Xu J."/>
        </authorList>
    </citation>
    <scope>NUCLEOTIDE SEQUENCE</scope>
    <source>
        <strain evidence="3">CZ1</strain>
    </source>
</reference>
<proteinExistence type="predicted"/>